<name>A0A433RNP1_9BACL</name>
<sequence length="77" mass="9050">MANTADLDRRSFAFRYLYYDPKLDKEVKKGFMLPELKDQVTHEDLFEIVQAIANLVEFPENSLISGELTEYTNLYIQ</sequence>
<reference evidence="1 2" key="1">
    <citation type="submission" date="2014-11" db="EMBL/GenBank/DDBJ databases">
        <title>Genome sequence and analysis of novel Kurthia sp.</title>
        <authorList>
            <person name="Lawson J.N."/>
            <person name="Gonzalez J.E."/>
            <person name="Rinauldi L."/>
            <person name="Xuan Z."/>
            <person name="Firman A."/>
            <person name="Shaddox L."/>
            <person name="Trudeau A."/>
            <person name="Shah S."/>
            <person name="Reiman D."/>
        </authorList>
    </citation>
    <scope>NUCLEOTIDE SEQUENCE [LARGE SCALE GENOMIC DNA]</scope>
    <source>
        <strain evidence="1 2">3B1D</strain>
    </source>
</reference>
<dbReference type="RefSeq" id="WP_126992136.1">
    <property type="nucleotide sequence ID" value="NZ_JTFC01000184.1"/>
</dbReference>
<dbReference type="AlphaFoldDB" id="A0A433RNP1"/>
<evidence type="ECO:0008006" key="3">
    <source>
        <dbReference type="Google" id="ProtNLM"/>
    </source>
</evidence>
<dbReference type="OrthoDB" id="9929040at2"/>
<dbReference type="EMBL" id="JTFC01000184">
    <property type="protein sequence ID" value="RUS49881.1"/>
    <property type="molecule type" value="Genomic_DNA"/>
</dbReference>
<organism evidence="1 2">
    <name type="scientific">Candidatus Kurthia intestinigallinarum</name>
    <dbReference type="NCBI Taxonomy" id="1562256"/>
    <lineage>
        <taxon>Bacteria</taxon>
        <taxon>Bacillati</taxon>
        <taxon>Bacillota</taxon>
        <taxon>Bacilli</taxon>
        <taxon>Bacillales</taxon>
        <taxon>Caryophanaceae</taxon>
        <taxon>Kurthia</taxon>
    </lineage>
</organism>
<comment type="caution">
    <text evidence="1">The sequence shown here is derived from an EMBL/GenBank/DDBJ whole genome shotgun (WGS) entry which is preliminary data.</text>
</comment>
<dbReference type="Proteomes" id="UP000288623">
    <property type="component" value="Unassembled WGS sequence"/>
</dbReference>
<evidence type="ECO:0000313" key="1">
    <source>
        <dbReference type="EMBL" id="RUS49881.1"/>
    </source>
</evidence>
<proteinExistence type="predicted"/>
<keyword evidence="2" id="KW-1185">Reference proteome</keyword>
<protein>
    <recommendedName>
        <fullName evidence="3">DUF1659 domain-containing protein</fullName>
    </recommendedName>
</protein>
<evidence type="ECO:0000313" key="2">
    <source>
        <dbReference type="Proteomes" id="UP000288623"/>
    </source>
</evidence>
<gene>
    <name evidence="1" type="ORF">QI30_19635</name>
</gene>
<accession>A0A433RNP1</accession>